<organism evidence="2 3">
    <name type="scientific">Flexivirga alba</name>
    <dbReference type="NCBI Taxonomy" id="702742"/>
    <lineage>
        <taxon>Bacteria</taxon>
        <taxon>Bacillati</taxon>
        <taxon>Actinomycetota</taxon>
        <taxon>Actinomycetes</taxon>
        <taxon>Micrococcales</taxon>
        <taxon>Dermacoccaceae</taxon>
        <taxon>Flexivirga</taxon>
    </lineage>
</organism>
<reference evidence="3" key="1">
    <citation type="journal article" date="2019" name="Int. J. Syst. Evol. Microbiol.">
        <title>The Global Catalogue of Microorganisms (GCM) 10K type strain sequencing project: providing services to taxonomists for standard genome sequencing and annotation.</title>
        <authorList>
            <consortium name="The Broad Institute Genomics Platform"/>
            <consortium name="The Broad Institute Genome Sequencing Center for Infectious Disease"/>
            <person name="Wu L."/>
            <person name="Ma J."/>
        </authorList>
    </citation>
    <scope>NUCLEOTIDE SEQUENCE [LARGE SCALE GENOMIC DNA]</scope>
    <source>
        <strain evidence="3">CCUG 58127</strain>
    </source>
</reference>
<dbReference type="RefSeq" id="WP_382401573.1">
    <property type="nucleotide sequence ID" value="NZ_JBHSWH010000001.1"/>
</dbReference>
<evidence type="ECO:0000313" key="2">
    <source>
        <dbReference type="EMBL" id="MFC6705961.1"/>
    </source>
</evidence>
<keyword evidence="1" id="KW-1133">Transmembrane helix</keyword>
<name>A0ABW2AGN0_9MICO</name>
<keyword evidence="3" id="KW-1185">Reference proteome</keyword>
<accession>A0ABW2AGN0</accession>
<dbReference type="EMBL" id="JBHSWH010000001">
    <property type="protein sequence ID" value="MFC6705961.1"/>
    <property type="molecule type" value="Genomic_DNA"/>
</dbReference>
<keyword evidence="1" id="KW-0812">Transmembrane</keyword>
<keyword evidence="1" id="KW-0472">Membrane</keyword>
<comment type="caution">
    <text evidence="2">The sequence shown here is derived from an EMBL/GenBank/DDBJ whole genome shotgun (WGS) entry which is preliminary data.</text>
</comment>
<evidence type="ECO:0000256" key="1">
    <source>
        <dbReference type="SAM" id="Phobius"/>
    </source>
</evidence>
<sequence>MSISTNDLREALQAYADDVPLPEPASLIAGAERKRNHARKVRAAVIAGGAAVLMAVVTVIGLQGIGHEKALTPAQLNKKFHTHYAEYTRGLKLTSIVEVPVQHADDPNNASPAAKTVRVQLPKVGSTVYVACDTKGIKGKSAPGSDGYQTTQVRGSRNLFAPCTAGPKPMLFGDKPGEHDNVWIVTDTTPAVSKAPVAIYTQVSWDDYPMKARTLDPKPQSLIPTQDGEHDVHFSGTGDTPTSKTVQVPASMGRGASFMVAPSSTGRFQVLVDGKVQRLDYTGLPASMGGAYGWVPPGREPEVRGTWLDYWPDSGSVASGDATFAGPEPGSSATITIRAVGATGPWKAMLGWNKK</sequence>
<feature type="transmembrane region" description="Helical" evidence="1">
    <location>
        <begin position="43"/>
        <end position="65"/>
    </location>
</feature>
<protein>
    <recommendedName>
        <fullName evidence="4">DUF4179 domain-containing protein</fullName>
    </recommendedName>
</protein>
<evidence type="ECO:0000313" key="3">
    <source>
        <dbReference type="Proteomes" id="UP001596298"/>
    </source>
</evidence>
<gene>
    <name evidence="2" type="ORF">ACFQDH_11985</name>
</gene>
<evidence type="ECO:0008006" key="4">
    <source>
        <dbReference type="Google" id="ProtNLM"/>
    </source>
</evidence>
<dbReference type="Proteomes" id="UP001596298">
    <property type="component" value="Unassembled WGS sequence"/>
</dbReference>
<proteinExistence type="predicted"/>